<accession>B1XY08</accession>
<keyword evidence="7 8" id="KW-0472">Membrane</keyword>
<evidence type="ECO:0000256" key="5">
    <source>
        <dbReference type="ARBA" id="ARBA00022960"/>
    </source>
</evidence>
<keyword evidence="6 8" id="KW-1133">Transmembrane helix</keyword>
<dbReference type="EMBL" id="CP001013">
    <property type="protein sequence ID" value="ACB32777.1"/>
    <property type="molecule type" value="Genomic_DNA"/>
</dbReference>
<proteinExistence type="inferred from homology"/>
<sequence length="168" mass="18610">MGDQLLLPVNPWFMWASLLLALGLNMLPLGRLPAMPDLVALALVFWNVHQPRRVGVGAAFCFGLLMDVHEGAVLGQHALAYTLLSYFAITIHRRLLWFSTPAQALHVLPLMAAAHLVTLLLRLATGGHFPGWSLLLSPLFETLLWPLVSLLLLAPQRRAPDPDKHRPL</sequence>
<evidence type="ECO:0000256" key="7">
    <source>
        <dbReference type="ARBA" id="ARBA00023136"/>
    </source>
</evidence>
<dbReference type="PANTHER" id="PTHR37484:SF1">
    <property type="entry name" value="ROD SHAPE-DETERMINING PROTEIN MRED"/>
    <property type="match status" value="1"/>
</dbReference>
<feature type="transmembrane region" description="Helical" evidence="8">
    <location>
        <begin position="74"/>
        <end position="92"/>
    </location>
</feature>
<comment type="similarity">
    <text evidence="2">Belongs to the MreD family.</text>
</comment>
<keyword evidence="5" id="KW-0133">Cell shape</keyword>
<evidence type="ECO:0000256" key="1">
    <source>
        <dbReference type="ARBA" id="ARBA00004651"/>
    </source>
</evidence>
<keyword evidence="4 8" id="KW-0812">Transmembrane</keyword>
<evidence type="ECO:0000313" key="10">
    <source>
        <dbReference type="Proteomes" id="UP000001693"/>
    </source>
</evidence>
<gene>
    <name evidence="9" type="ordered locus">Lcho_0502</name>
</gene>
<dbReference type="Pfam" id="PF04093">
    <property type="entry name" value="MreD"/>
    <property type="match status" value="1"/>
</dbReference>
<feature type="transmembrane region" description="Helical" evidence="8">
    <location>
        <begin position="12"/>
        <end position="30"/>
    </location>
</feature>
<dbReference type="HOGENOM" id="CLU_119315_1_0_4"/>
<reference evidence="9 10" key="1">
    <citation type="submission" date="2008-03" db="EMBL/GenBank/DDBJ databases">
        <title>Complete sequence of Leptothrix cholodnii SP-6.</title>
        <authorList>
            <consortium name="US DOE Joint Genome Institute"/>
            <person name="Copeland A."/>
            <person name="Lucas S."/>
            <person name="Lapidus A."/>
            <person name="Glavina del Rio T."/>
            <person name="Dalin E."/>
            <person name="Tice H."/>
            <person name="Bruce D."/>
            <person name="Goodwin L."/>
            <person name="Pitluck S."/>
            <person name="Chertkov O."/>
            <person name="Brettin T."/>
            <person name="Detter J.C."/>
            <person name="Han C."/>
            <person name="Kuske C.R."/>
            <person name="Schmutz J."/>
            <person name="Larimer F."/>
            <person name="Land M."/>
            <person name="Hauser L."/>
            <person name="Kyrpides N."/>
            <person name="Lykidis A."/>
            <person name="Emerson D."/>
            <person name="Richardson P."/>
        </authorList>
    </citation>
    <scope>NUCLEOTIDE SEQUENCE [LARGE SCALE GENOMIC DNA]</scope>
    <source>
        <strain evidence="10">ATCC 51168 / LMG 8142 / SP-6</strain>
    </source>
</reference>
<feature type="transmembrane region" description="Helical" evidence="8">
    <location>
        <begin position="131"/>
        <end position="154"/>
    </location>
</feature>
<dbReference type="STRING" id="395495.Lcho_0502"/>
<feature type="transmembrane region" description="Helical" evidence="8">
    <location>
        <begin position="104"/>
        <end position="125"/>
    </location>
</feature>
<keyword evidence="3" id="KW-1003">Cell membrane</keyword>
<keyword evidence="10" id="KW-1185">Reference proteome</keyword>
<evidence type="ECO:0000256" key="8">
    <source>
        <dbReference type="SAM" id="Phobius"/>
    </source>
</evidence>
<dbReference type="KEGG" id="lch:Lcho_0502"/>
<dbReference type="AlphaFoldDB" id="B1XY08"/>
<protein>
    <submittedName>
        <fullName evidence="9">Rod shape-determining protein MreD</fullName>
    </submittedName>
</protein>
<dbReference type="InterPro" id="IPR026034">
    <property type="entry name" value="MreD_proteobac"/>
</dbReference>
<dbReference type="GO" id="GO:0005886">
    <property type="term" value="C:plasma membrane"/>
    <property type="evidence" value="ECO:0007669"/>
    <property type="project" value="UniProtKB-SubCell"/>
</dbReference>
<evidence type="ECO:0000313" key="9">
    <source>
        <dbReference type="EMBL" id="ACB32777.1"/>
    </source>
</evidence>
<evidence type="ECO:0000256" key="6">
    <source>
        <dbReference type="ARBA" id="ARBA00022989"/>
    </source>
</evidence>
<dbReference type="InterPro" id="IPR007227">
    <property type="entry name" value="Cell_shape_determining_MreD"/>
</dbReference>
<dbReference type="NCBIfam" id="TIGR03426">
    <property type="entry name" value="shape_MreD"/>
    <property type="match status" value="1"/>
</dbReference>
<evidence type="ECO:0000256" key="2">
    <source>
        <dbReference type="ARBA" id="ARBA00007776"/>
    </source>
</evidence>
<name>B1XY08_LEPCP</name>
<dbReference type="eggNOG" id="COG2891">
    <property type="taxonomic scope" value="Bacteria"/>
</dbReference>
<evidence type="ECO:0000256" key="3">
    <source>
        <dbReference type="ARBA" id="ARBA00022475"/>
    </source>
</evidence>
<evidence type="ECO:0000256" key="4">
    <source>
        <dbReference type="ARBA" id="ARBA00022692"/>
    </source>
</evidence>
<dbReference type="PANTHER" id="PTHR37484">
    <property type="entry name" value="ROD SHAPE-DETERMINING PROTEIN MRED"/>
    <property type="match status" value="1"/>
</dbReference>
<dbReference type="Proteomes" id="UP000001693">
    <property type="component" value="Chromosome"/>
</dbReference>
<comment type="subcellular location">
    <subcellularLocation>
        <location evidence="1">Cell membrane</location>
        <topology evidence="1">Multi-pass membrane protein</topology>
    </subcellularLocation>
</comment>
<organism evidence="9 10">
    <name type="scientific">Leptothrix cholodnii (strain ATCC 51168 / LMG 8142 / SP-6)</name>
    <name type="common">Leptothrix discophora (strain SP-6)</name>
    <dbReference type="NCBI Taxonomy" id="395495"/>
    <lineage>
        <taxon>Bacteria</taxon>
        <taxon>Pseudomonadati</taxon>
        <taxon>Pseudomonadota</taxon>
        <taxon>Betaproteobacteria</taxon>
        <taxon>Burkholderiales</taxon>
        <taxon>Sphaerotilaceae</taxon>
        <taxon>Leptothrix</taxon>
    </lineage>
</organism>
<dbReference type="PIRSF" id="PIRSF018472">
    <property type="entry name" value="MreD_proteobac"/>
    <property type="match status" value="1"/>
</dbReference>
<dbReference type="GO" id="GO:0008360">
    <property type="term" value="P:regulation of cell shape"/>
    <property type="evidence" value="ECO:0007669"/>
    <property type="project" value="UniProtKB-KW"/>
</dbReference>